<dbReference type="AlphaFoldDB" id="A0A839F6K9"/>
<organism evidence="1 2">
    <name type="scientific">Dokdonella fugitiva</name>
    <dbReference type="NCBI Taxonomy" id="328517"/>
    <lineage>
        <taxon>Bacteria</taxon>
        <taxon>Pseudomonadati</taxon>
        <taxon>Pseudomonadota</taxon>
        <taxon>Gammaproteobacteria</taxon>
        <taxon>Lysobacterales</taxon>
        <taxon>Rhodanobacteraceae</taxon>
        <taxon>Dokdonella</taxon>
    </lineage>
</organism>
<protein>
    <submittedName>
        <fullName evidence="1">Uncharacterized protein</fullName>
    </submittedName>
</protein>
<accession>A0A839F6K9</accession>
<proteinExistence type="predicted"/>
<dbReference type="RefSeq" id="WP_182531732.1">
    <property type="nucleotide sequence ID" value="NZ_JACGXL010000004.1"/>
</dbReference>
<gene>
    <name evidence="1" type="ORF">FHW12_002933</name>
</gene>
<sequence length="321" mass="35969">MTNNTMVLLGRIYRDSPQRFEQLVLALWEEGFEIPRLGLRFTQQERSFASVPDGIISQDSVKFVVETKLSNAFDTAQMRNHFLSLESAQHRFALMLGCGSVDGNSAEMDALRKEAADRGIALAIATFAGLIDRVRRLYLSHHEEMLELVDDYEAFCDSQDLLPQDQWTVFVPPCGQSFEHNISERLYYCPADRAIRSTRFLGVYAWKAVQAIGVIERVVVNPVIDREARSVRVAPGESALTEEQSERILCASDAAAALGWPITEGHKFFLCGAFEPTDFRKSTPGGIQNRRYLNLREVLGRQDVPHDLAALGAALRGATWS</sequence>
<dbReference type="EMBL" id="JACGXL010000004">
    <property type="protein sequence ID" value="MBA8888700.1"/>
    <property type="molecule type" value="Genomic_DNA"/>
</dbReference>
<dbReference type="Proteomes" id="UP000550401">
    <property type="component" value="Unassembled WGS sequence"/>
</dbReference>
<reference evidence="1 2" key="1">
    <citation type="submission" date="2020-07" db="EMBL/GenBank/DDBJ databases">
        <title>Genomic Encyclopedia of Type Strains, Phase IV (KMG-V): Genome sequencing to study the core and pangenomes of soil and plant-associated prokaryotes.</title>
        <authorList>
            <person name="Whitman W."/>
        </authorList>
    </citation>
    <scope>NUCLEOTIDE SEQUENCE [LARGE SCALE GENOMIC DNA]</scope>
    <source>
        <strain evidence="1 2">RH2WT43</strain>
    </source>
</reference>
<keyword evidence="2" id="KW-1185">Reference proteome</keyword>
<evidence type="ECO:0000313" key="2">
    <source>
        <dbReference type="Proteomes" id="UP000550401"/>
    </source>
</evidence>
<name>A0A839F6K9_9GAMM</name>
<comment type="caution">
    <text evidence="1">The sequence shown here is derived from an EMBL/GenBank/DDBJ whole genome shotgun (WGS) entry which is preliminary data.</text>
</comment>
<evidence type="ECO:0000313" key="1">
    <source>
        <dbReference type="EMBL" id="MBA8888700.1"/>
    </source>
</evidence>